<gene>
    <name evidence="3" type="ORF">M9Y10_034814</name>
</gene>
<evidence type="ECO:0000256" key="2">
    <source>
        <dbReference type="SAM" id="Phobius"/>
    </source>
</evidence>
<evidence type="ECO:0000313" key="3">
    <source>
        <dbReference type="EMBL" id="KAK8890055.1"/>
    </source>
</evidence>
<dbReference type="PANTHER" id="PTHR23280:SF21">
    <property type="entry name" value="PROTEIN 4.1 HOMOLOG"/>
    <property type="match status" value="1"/>
</dbReference>
<keyword evidence="2" id="KW-0812">Transmembrane</keyword>
<keyword evidence="2" id="KW-0472">Membrane</keyword>
<dbReference type="PANTHER" id="PTHR23280">
    <property type="entry name" value="4.1 G PROTEIN"/>
    <property type="match status" value="1"/>
</dbReference>
<proteinExistence type="predicted"/>
<feature type="region of interest" description="Disordered" evidence="1">
    <location>
        <begin position="2306"/>
        <end position="2343"/>
    </location>
</feature>
<organism evidence="3 4">
    <name type="scientific">Tritrichomonas musculus</name>
    <dbReference type="NCBI Taxonomy" id="1915356"/>
    <lineage>
        <taxon>Eukaryota</taxon>
        <taxon>Metamonada</taxon>
        <taxon>Parabasalia</taxon>
        <taxon>Tritrichomonadida</taxon>
        <taxon>Tritrichomonadidae</taxon>
        <taxon>Tritrichomonas</taxon>
    </lineage>
</organism>
<sequence>MKRKGKNESSPALIDIQNSLKALTECKEQEKRTQLLMEFTIHFEEFLIDTENQKLINKHASTFTNQMMSYSYLALNSIPLLLSILRILFKVHSISTITIHPKEAVPLFIALFTVSNSFSNAIIECSSVIEYFFKDESFFTLFLSQNGIYILFQTAFFQDSSTKQFSQYINLLLFKKTPISNYQTFHFEEFFLDILNIKQKSISDKIISEYLYFISHLFYIMTHFIRNSSKFFIDKGIFAMYDNLVGRDLTSQHLQNYKIFISSNNDDLSGPPNSQFVLQIFNKYQNSTYLSSEQNDYFQLILAFIVADSKSATKINETTPFINYFNTGNPPIQHLVSLFAGINSVKPGLIPSCIPPLFLKLITHEAGTSNYQIIVNILDSQLKNKLITSEFLYESGFATVFYSDCPKESLFEILNKNPSFQNMTIDIFKIPAAVSYQPMIFKRILDLFDLYEEDEIKSFAKIVEVFLMISPSEPIMAHLINKITDVRSTELFNLLLKVFGVNKEASENFVNANGINWVFEIYNEHLIKVKQIANILAKLVTFQAIPELDLAVRKLPHDHQLFQLPPSFLLNIVYGENPRFPIIRTSSAIPFIPPIENLDPYNAWILGCRFSDQYRDNIYEMPMLNTIMNRYVKPELISELLNRPERLNDFVDMKYDHFPLFQFYPMDTNSSDNPGNIHLVFQKSFLGISFWFKFSEEVKNQEILFRTNNLSLVVTNKKSLVINCENILKEVPIDQTDWCHIFIKLKLSLMARMITLYVNSNSYHFVTKLQTFSFARFSHINEGIMFLGSTIRFYNIVTIKQDSIDFKILYKKGPGYMRSFLSKEEEIFTPSRIKLNCNSIVTIPENCFSVPYFGFSMHFASIKNLEKLIKILENSENDEIYDSLFRLILKIRRIDQYKNQFFTRIISSMKKNNKYLKKDHFVSLLETVKAKSSHIPLILYDRDLWKYISNDIIIESLFEYFTTGINWQSFENIELFLSTVVCENQSSKTIINVLLNNHSRLPKFMKFLISILKIAPTMRQANCSWESVEFREETEIQFTILDCLCSFVQPSTIELVTSLLSYDDLRSLMIVSPASISAKVFHLIAVIEKYHSSYIPPNDGLLITAVSFLSSYESVWNDILEMKPINYPLHLVLIWAGGLCMIHQNTYDIESTPHTEKLENLLKTCIEKLSTNTTLTQILSNELCLSMIMSWFPFVLHYNVLFQAFPEDDITINKPFESLTISQFPEVTEPIWIGTDQVLNETAFPLPPPAAKASQFMLEKVTSVLTSNHFQVPFPPLTSMKKVSQWFLQSLLLPFLTDLILLSPPQLLNKVLYAFFFEFVIGNPQHSDPLTPIFFQSMINRLSNFFNSSSTLSSQSQMTTSQILQFLHIFTGLQYLQDSSLIIISDLLTLAQLIQNKQGNSVMMKYTSSIEPIILSLFSSIRICDYQDVFSLFTNNIQMFATLITAEKSQLTWIYVFFIASHNERKLLNIFLNKLTPLLKLDQSSSILMNKLINRTIDRDMKSLSTIEEAWKQKSNDFQCKFKQYYTSIKDVKPAFPIEIGILSIDYKHSQFISNAKHFLVSRLFSNTMKYLSTSFLIKQEQNQWSRMTNELLENPKPMKKEHLSPFFFPYSLPRVLTPSPYPFININKDVNIRSVPIKLFKQNLLYSYSIVPDNKPSAIKMFIDLNPDLGQPSFVTNCTICRYDGEIPSVLFMFNEQMKIICNCQLCQNSDDIDFLKEIKTSLNHFFIESVLIGHWGVTEMFASRIVVTVKVKDLINIQKHKELSLIIYSFTVGNFILTLPRKDIQTKILKLKENIISNYSFYSIRSDQNSETINKKQRNRSKTLTISVPGTDSNQVYKIKPKARKGTLFPNFNWETDFNINETIQNFCSGKLSALETLLRINTVCGKSFLSLEKYPVAPKLNFDEIMREEEEKPNLTSLQPISYFQNSIKLDTGTKPLSYFGCVDFFEQSNVFKFFKLRESLESDSSKIIILNIIAMMFNIQLKNENIQSDIIERKNIGLVISELNSPLNFNISSNLSTSALSDSINLNKHVPLIKNEQIEEARVMIDHTDEEHTDEELIEMEHASEEINEIDRTDEEFIEEEEEDVEQSKQNKQETQNNEETKQNEEEKKKDEDKNQQNEQNTIEQEIKQNEEEVKKDEDKNQQNEQNTIEQEIKQNEEETRNNEETKQNEDEDKTQQNEQQTTEQETEQNEEDKVMKDEDKDQQNEQQTTEQETKQNDEGAQQNEEETRQHEENKEQKEAHFAEEEPKEAEKPNDQEEDNNAFNSVHDLSKIIQSVESSDFSDLMNPLSIPDELVIHDADNSTTSSVTSTEANSVPPQPTSFTPPISSQSVPMPNPASPKVPLVTSLVPQSALSSISDDHPPKSMASIEKDPITSLNAKLKLKSKSVTNLPERALLFIPHKIYQMTGQMKVAFFSKVDRILPLPKLSEICLNHFIVSIESIEMKISSRKGKKVFASIVNPHFEYASSISVSKNGLFLVVDTFLSISETYQIHYRDGNPCCFELKNSMPFTDGTPKSIVVGETWSVISQVDSLIVIWNFFRNFIYRTIDTKTIEHNNGCDCCRCHYLTRIDGDDDCLSCSYLDFKDDFLEAVSYDEGYDLIWYATKKGIYAVTSSGKLIGFYERKEMTAKITALKAVSLPIWQVDRIALIGDENGRIYFAYISYYEKSIDLKKLLKLHDCQITQFDVNQDYTIFLSTDIKGNIYTWKI</sequence>
<feature type="compositionally biased region" description="Basic and acidic residues" evidence="1">
    <location>
        <begin position="2196"/>
        <end position="2208"/>
    </location>
</feature>
<feature type="region of interest" description="Disordered" evidence="1">
    <location>
        <begin position="2081"/>
        <end position="2270"/>
    </location>
</feature>
<keyword evidence="2" id="KW-1133">Transmembrane helix</keyword>
<comment type="caution">
    <text evidence="3">The sequence shown here is derived from an EMBL/GenBank/DDBJ whole genome shotgun (WGS) entry which is preliminary data.</text>
</comment>
<protein>
    <recommendedName>
        <fullName evidence="5">Beige/BEACH domain containing protein</fullName>
    </recommendedName>
</protein>
<evidence type="ECO:0008006" key="5">
    <source>
        <dbReference type="Google" id="ProtNLM"/>
    </source>
</evidence>
<dbReference type="Proteomes" id="UP001470230">
    <property type="component" value="Unassembled WGS sequence"/>
</dbReference>
<dbReference type="SUPFAM" id="SSF81837">
    <property type="entry name" value="BEACH domain"/>
    <property type="match status" value="1"/>
</dbReference>
<dbReference type="EMBL" id="JAPFFF010000005">
    <property type="protein sequence ID" value="KAK8890055.1"/>
    <property type="molecule type" value="Genomic_DNA"/>
</dbReference>
<feature type="compositionally biased region" description="Polar residues" evidence="1">
    <location>
        <begin position="2306"/>
        <end position="2336"/>
    </location>
</feature>
<reference evidence="3 4" key="1">
    <citation type="submission" date="2024-04" db="EMBL/GenBank/DDBJ databases">
        <title>Tritrichomonas musculus Genome.</title>
        <authorList>
            <person name="Alves-Ferreira E."/>
            <person name="Grigg M."/>
            <person name="Lorenzi H."/>
            <person name="Galac M."/>
        </authorList>
    </citation>
    <scope>NUCLEOTIDE SEQUENCE [LARGE SCALE GENOMIC DNA]</scope>
    <source>
        <strain evidence="3 4">EAF2021</strain>
    </source>
</reference>
<feature type="compositionally biased region" description="Basic and acidic residues" evidence="1">
    <location>
        <begin position="2230"/>
        <end position="2259"/>
    </location>
</feature>
<feature type="compositionally biased region" description="Basic and acidic residues" evidence="1">
    <location>
        <begin position="2155"/>
        <end position="2173"/>
    </location>
</feature>
<evidence type="ECO:0000256" key="1">
    <source>
        <dbReference type="SAM" id="MobiDB-lite"/>
    </source>
</evidence>
<name>A0ABR2KG03_9EUKA</name>
<evidence type="ECO:0000313" key="4">
    <source>
        <dbReference type="Proteomes" id="UP001470230"/>
    </source>
</evidence>
<feature type="compositionally biased region" description="Basic and acidic residues" evidence="1">
    <location>
        <begin position="2103"/>
        <end position="2120"/>
    </location>
</feature>
<dbReference type="SUPFAM" id="SSF101898">
    <property type="entry name" value="NHL repeat"/>
    <property type="match status" value="1"/>
</dbReference>
<feature type="transmembrane region" description="Helical" evidence="2">
    <location>
        <begin position="70"/>
        <end position="89"/>
    </location>
</feature>
<feature type="compositionally biased region" description="Basic and acidic residues" evidence="1">
    <location>
        <begin position="2129"/>
        <end position="2146"/>
    </location>
</feature>
<dbReference type="InterPro" id="IPR036372">
    <property type="entry name" value="BEACH_dom_sf"/>
</dbReference>
<keyword evidence="4" id="KW-1185">Reference proteome</keyword>
<accession>A0ABR2KG03</accession>